<dbReference type="SMART" id="SM00220">
    <property type="entry name" value="S_TKc"/>
    <property type="match status" value="1"/>
</dbReference>
<evidence type="ECO:0000313" key="8">
    <source>
        <dbReference type="Proteomes" id="UP000184517"/>
    </source>
</evidence>
<keyword evidence="5" id="KW-0472">Membrane</keyword>
<dbReference type="Gene3D" id="1.10.510.10">
    <property type="entry name" value="Transferase(Phosphotransferase) domain 1"/>
    <property type="match status" value="1"/>
</dbReference>
<dbReference type="PANTHER" id="PTHR43289">
    <property type="entry name" value="MITOGEN-ACTIVATED PROTEIN KINASE KINASE KINASE 20-RELATED"/>
    <property type="match status" value="1"/>
</dbReference>
<dbReference type="CDD" id="cd14014">
    <property type="entry name" value="STKc_PknB_like"/>
    <property type="match status" value="1"/>
</dbReference>
<evidence type="ECO:0000256" key="5">
    <source>
        <dbReference type="SAM" id="Phobius"/>
    </source>
</evidence>
<gene>
    <name evidence="7" type="ORF">SAMN02745753_03145</name>
</gene>
<dbReference type="GO" id="GO:0005524">
    <property type="term" value="F:ATP binding"/>
    <property type="evidence" value="ECO:0007669"/>
    <property type="project" value="UniProtKB-KW"/>
</dbReference>
<dbReference type="Pfam" id="PF00069">
    <property type="entry name" value="Pkinase"/>
    <property type="match status" value="1"/>
</dbReference>
<dbReference type="InterPro" id="IPR011009">
    <property type="entry name" value="Kinase-like_dom_sf"/>
</dbReference>
<evidence type="ECO:0000256" key="3">
    <source>
        <dbReference type="ARBA" id="ARBA00022777"/>
    </source>
</evidence>
<dbReference type="SUPFAM" id="SSF56112">
    <property type="entry name" value="Protein kinase-like (PK-like)"/>
    <property type="match status" value="1"/>
</dbReference>
<feature type="transmembrane region" description="Helical" evidence="5">
    <location>
        <begin position="330"/>
        <end position="351"/>
    </location>
</feature>
<dbReference type="STRING" id="1122206.SAMN02745753_03145"/>
<dbReference type="PROSITE" id="PS50011">
    <property type="entry name" value="PROTEIN_KINASE_DOM"/>
    <property type="match status" value="1"/>
</dbReference>
<keyword evidence="5" id="KW-0812">Transmembrane</keyword>
<sequence length="426" mass="48848">MPLLTELIHKTSYMDEEERCEFIEDLKRKHPELLKDIDDQLSFNADFDLTKILSVSASYAVSSDIYLESSIVGKYKLQNKLGSGGIGVVYKAERNDQTFEQSVAVKFIQPALVKVIGRWALFREAQLLASLNHPNIAKVFDGGEHEGHIYISMEWIDGSTLGDHLKNKNISQNEKLSIFIDICSALEHAHSRNIIHGDIKPSNIIIDEIGRAKLIDFNLFIKTKTGADIEGISAFTSEYSSPEQLESKELTQSIDIYSSGKLLKELTRDYNSQELEKIINKSTQHESSNRYSNITELKNDVKNILEIKPISVMKGNYIYILKKFIKRRRFISLLISIVFITLITFWMSIFLKNKQIELEKKAAESLLFEIANLLHYSDDEKYRQATLDTMLDLTRRKILSNQDISDEMKGKLLKELISPSKTYNHK</sequence>
<proteinExistence type="predicted"/>
<dbReference type="OrthoDB" id="9801841at2"/>
<evidence type="ECO:0000313" key="7">
    <source>
        <dbReference type="EMBL" id="SHG04857.1"/>
    </source>
</evidence>
<keyword evidence="7" id="KW-0723">Serine/threonine-protein kinase</keyword>
<name>A0A1M5GMC8_9GAMM</name>
<dbReference type="EMBL" id="FQVF01000015">
    <property type="protein sequence ID" value="SHG04857.1"/>
    <property type="molecule type" value="Genomic_DNA"/>
</dbReference>
<accession>A0A1M5GMC8</accession>
<dbReference type="InterPro" id="IPR000719">
    <property type="entry name" value="Prot_kinase_dom"/>
</dbReference>
<keyword evidence="2" id="KW-0547">Nucleotide-binding</keyword>
<dbReference type="GO" id="GO:0004674">
    <property type="term" value="F:protein serine/threonine kinase activity"/>
    <property type="evidence" value="ECO:0007669"/>
    <property type="project" value="UniProtKB-KW"/>
</dbReference>
<keyword evidence="5" id="KW-1133">Transmembrane helix</keyword>
<organism evidence="7 8">
    <name type="scientific">Marinomonas polaris DSM 16579</name>
    <dbReference type="NCBI Taxonomy" id="1122206"/>
    <lineage>
        <taxon>Bacteria</taxon>
        <taxon>Pseudomonadati</taxon>
        <taxon>Pseudomonadota</taxon>
        <taxon>Gammaproteobacteria</taxon>
        <taxon>Oceanospirillales</taxon>
        <taxon>Oceanospirillaceae</taxon>
        <taxon>Marinomonas</taxon>
    </lineage>
</organism>
<reference evidence="8" key="1">
    <citation type="submission" date="2016-11" db="EMBL/GenBank/DDBJ databases">
        <authorList>
            <person name="Varghese N."/>
            <person name="Submissions S."/>
        </authorList>
    </citation>
    <scope>NUCLEOTIDE SEQUENCE [LARGE SCALE GENOMIC DNA]</scope>
    <source>
        <strain evidence="8">DSM 16579</strain>
    </source>
</reference>
<keyword evidence="8" id="KW-1185">Reference proteome</keyword>
<evidence type="ECO:0000256" key="2">
    <source>
        <dbReference type="ARBA" id="ARBA00022741"/>
    </source>
</evidence>
<keyword evidence="4" id="KW-0067">ATP-binding</keyword>
<keyword evidence="1" id="KW-0808">Transferase</keyword>
<dbReference type="Proteomes" id="UP000184517">
    <property type="component" value="Unassembled WGS sequence"/>
</dbReference>
<evidence type="ECO:0000259" key="6">
    <source>
        <dbReference type="PROSITE" id="PS50011"/>
    </source>
</evidence>
<protein>
    <submittedName>
        <fullName evidence="7">Serine/threonine protein kinase</fullName>
    </submittedName>
</protein>
<evidence type="ECO:0000256" key="1">
    <source>
        <dbReference type="ARBA" id="ARBA00022679"/>
    </source>
</evidence>
<dbReference type="AlphaFoldDB" id="A0A1M5GMC8"/>
<keyword evidence="3 7" id="KW-0418">Kinase</keyword>
<evidence type="ECO:0000256" key="4">
    <source>
        <dbReference type="ARBA" id="ARBA00022840"/>
    </source>
</evidence>
<dbReference type="PANTHER" id="PTHR43289:SF6">
    <property type="entry name" value="SERINE_THREONINE-PROTEIN KINASE NEKL-3"/>
    <property type="match status" value="1"/>
</dbReference>
<dbReference type="PROSITE" id="PS00108">
    <property type="entry name" value="PROTEIN_KINASE_ST"/>
    <property type="match status" value="1"/>
</dbReference>
<dbReference type="RefSeq" id="WP_072840626.1">
    <property type="nucleotide sequence ID" value="NZ_FQVF01000015.1"/>
</dbReference>
<dbReference type="InterPro" id="IPR008271">
    <property type="entry name" value="Ser/Thr_kinase_AS"/>
</dbReference>
<feature type="domain" description="Protein kinase" evidence="6">
    <location>
        <begin position="75"/>
        <end position="325"/>
    </location>
</feature>